<protein>
    <submittedName>
        <fullName evidence="2">Secreted protein</fullName>
    </submittedName>
</protein>
<dbReference type="Proteomes" id="UP000095287">
    <property type="component" value="Unplaced"/>
</dbReference>
<keyword evidence="1" id="KW-1185">Reference proteome</keyword>
<evidence type="ECO:0000313" key="2">
    <source>
        <dbReference type="WBParaSite" id="L893_g19233.t1"/>
    </source>
</evidence>
<sequence length="78" mass="9047">MFILALLSQLSLSTKVRCPKGVRIPSTAACDRTNTVPLRYEREGKKYFGFSVDERGCHHGQKKTHFRLKNMIMCFRKI</sequence>
<evidence type="ECO:0000313" key="1">
    <source>
        <dbReference type="Proteomes" id="UP000095287"/>
    </source>
</evidence>
<proteinExistence type="predicted"/>
<name>A0A1I7YSF0_9BILA</name>
<reference evidence="2" key="1">
    <citation type="submission" date="2016-11" db="UniProtKB">
        <authorList>
            <consortium name="WormBaseParasite"/>
        </authorList>
    </citation>
    <scope>IDENTIFICATION</scope>
</reference>
<accession>A0A1I7YSF0</accession>
<organism evidence="1 2">
    <name type="scientific">Steinernema glaseri</name>
    <dbReference type="NCBI Taxonomy" id="37863"/>
    <lineage>
        <taxon>Eukaryota</taxon>
        <taxon>Metazoa</taxon>
        <taxon>Ecdysozoa</taxon>
        <taxon>Nematoda</taxon>
        <taxon>Chromadorea</taxon>
        <taxon>Rhabditida</taxon>
        <taxon>Tylenchina</taxon>
        <taxon>Panagrolaimomorpha</taxon>
        <taxon>Strongyloidoidea</taxon>
        <taxon>Steinernematidae</taxon>
        <taxon>Steinernema</taxon>
    </lineage>
</organism>
<dbReference type="AlphaFoldDB" id="A0A1I7YSF0"/>
<dbReference type="WBParaSite" id="L893_g19233.t1">
    <property type="protein sequence ID" value="L893_g19233.t1"/>
    <property type="gene ID" value="L893_g19233"/>
</dbReference>